<dbReference type="RefSeq" id="WP_346756586.1">
    <property type="nucleotide sequence ID" value="NZ_JAUJEB010000001.1"/>
</dbReference>
<keyword evidence="2" id="KW-1003">Cell membrane</keyword>
<comment type="caution">
    <text evidence="9">The sequence shown here is derived from an EMBL/GenBank/DDBJ whole genome shotgun (WGS) entry which is preliminary data.</text>
</comment>
<dbReference type="InterPro" id="IPR050250">
    <property type="entry name" value="Macrolide_Exporter_MacB"/>
</dbReference>
<reference evidence="9" key="1">
    <citation type="submission" date="2023-06" db="EMBL/GenBank/DDBJ databases">
        <title>Genomic of Agaribacillus aureum.</title>
        <authorList>
            <person name="Wang G."/>
        </authorList>
    </citation>
    <scope>NUCLEOTIDE SEQUENCE</scope>
    <source>
        <strain evidence="9">BMA12</strain>
    </source>
</reference>
<evidence type="ECO:0000313" key="9">
    <source>
        <dbReference type="EMBL" id="MDN5211251.1"/>
    </source>
</evidence>
<dbReference type="Pfam" id="PF12704">
    <property type="entry name" value="MacB_PCD"/>
    <property type="match status" value="1"/>
</dbReference>
<dbReference type="InterPro" id="IPR003838">
    <property type="entry name" value="ABC3_permease_C"/>
</dbReference>
<feature type="transmembrane region" description="Helical" evidence="6">
    <location>
        <begin position="355"/>
        <end position="376"/>
    </location>
</feature>
<feature type="transmembrane region" description="Helical" evidence="6">
    <location>
        <begin position="407"/>
        <end position="430"/>
    </location>
</feature>
<feature type="transmembrane region" description="Helical" evidence="6">
    <location>
        <begin position="742"/>
        <end position="763"/>
    </location>
</feature>
<feature type="domain" description="MacB-like periplasmic core" evidence="8">
    <location>
        <begin position="97"/>
        <end position="315"/>
    </location>
</feature>
<keyword evidence="10" id="KW-1185">Reference proteome</keyword>
<organism evidence="9 10">
    <name type="scientific">Agaribacillus aureus</name>
    <dbReference type="NCBI Taxonomy" id="3051825"/>
    <lineage>
        <taxon>Bacteria</taxon>
        <taxon>Pseudomonadati</taxon>
        <taxon>Bacteroidota</taxon>
        <taxon>Cytophagia</taxon>
        <taxon>Cytophagales</taxon>
        <taxon>Splendidivirgaceae</taxon>
        <taxon>Agaribacillus</taxon>
    </lineage>
</organism>
<evidence type="ECO:0000259" key="7">
    <source>
        <dbReference type="Pfam" id="PF02687"/>
    </source>
</evidence>
<protein>
    <submittedName>
        <fullName evidence="9">ABC transporter permease</fullName>
    </submittedName>
</protein>
<feature type="domain" description="ABC3 transporter permease C-terminal" evidence="7">
    <location>
        <begin position="741"/>
        <end position="855"/>
    </location>
</feature>
<name>A0ABT8L473_9BACT</name>
<feature type="domain" description="ABC3 transporter permease C-terminal" evidence="7">
    <location>
        <begin position="362"/>
        <end position="478"/>
    </location>
</feature>
<evidence type="ECO:0000313" key="10">
    <source>
        <dbReference type="Proteomes" id="UP001172083"/>
    </source>
</evidence>
<evidence type="ECO:0000256" key="6">
    <source>
        <dbReference type="SAM" id="Phobius"/>
    </source>
</evidence>
<evidence type="ECO:0000256" key="1">
    <source>
        <dbReference type="ARBA" id="ARBA00004651"/>
    </source>
</evidence>
<proteinExistence type="predicted"/>
<sequence>MKPKFSPPKHFLRFFQWFCHPRLRDHIEGDLIEVYNERVGTVGKRKADIKFMLDVLSLLRQRIVRPIKGNKNSNNYAMIKIYFNIGWRNLLRNKGFSSINLLGLTIGLTCAILILLWVQDELNYNKSQKNYHDIYQVIAHRDFNNQIFTDRNMVMPLAGEINDKIPQVKHAVVTTHLQPRNLAFGGKKFKKSGYIVSPNFLDVFSVNFLKGSAAEAIADPSSIVLSESTAKAIFGDEDPIDKVLKIDNNQDAKVTAVVADMPANTTIKFDYLRSFNYLSDNVKRDMKEWTSSSWTVFLQTVPGADLEFIEKSINDIKTEHDPRDKDISTYFAFPMSKWRLQSDFKDGKNTGGMIVYVRMFTIIAIIILLIACVNFMNLSTARSEKRAKEVGIRKTLGSAKKQLVTQFFVESIILSFISFALSVLTVSLLLPSFNNLVNKHLALDFEKPHFWLGALITILVTGITAGSYPALYLSSFNPVKVLKGTFRAGKNAVLPRHILIVMQFVISILLISATIIVYQQIHLIKSRDIGYDTNNLITIPGSRDTQKHYEVIKQELLQTGMINAVTRTGAPITQIWWRTGSPKWEGKPEDINIIFTGLAVDQDFTKTMGIKMLEGKDFSGVPADSSYMLFNQAAVDAMGLENPVSMKMIFGRDYAVLGVTDNVIQESPFKPVDPMMIFYNPDNSYFISIRLNDGIQPQQALASIEPIFEKHNPAYVFEYRFVDEEFEKKFLNENLISKLSNIFAALAIFICCIGLAGLAAFTIEKRIREIGIRKVLGATVQQLLLLISKEFLKLVLIAFIMAVPLTWWFMDNWLEKYDFRIDISIWMFAGVGFIILLLTLLVVSINTLGAARRNPVKSLRSEQR</sequence>
<dbReference type="EMBL" id="JAUJEB010000001">
    <property type="protein sequence ID" value="MDN5211251.1"/>
    <property type="molecule type" value="Genomic_DNA"/>
</dbReference>
<evidence type="ECO:0000256" key="4">
    <source>
        <dbReference type="ARBA" id="ARBA00022989"/>
    </source>
</evidence>
<feature type="transmembrane region" description="Helical" evidence="6">
    <location>
        <begin position="494"/>
        <end position="518"/>
    </location>
</feature>
<feature type="transmembrane region" description="Helical" evidence="6">
    <location>
        <begin position="825"/>
        <end position="851"/>
    </location>
</feature>
<dbReference type="InterPro" id="IPR047699">
    <property type="entry name" value="Permease_put_prefix"/>
</dbReference>
<evidence type="ECO:0000256" key="5">
    <source>
        <dbReference type="ARBA" id="ARBA00023136"/>
    </source>
</evidence>
<feature type="transmembrane region" description="Helical" evidence="6">
    <location>
        <begin position="791"/>
        <end position="810"/>
    </location>
</feature>
<dbReference type="Pfam" id="PF02687">
    <property type="entry name" value="FtsX"/>
    <property type="match status" value="2"/>
</dbReference>
<gene>
    <name evidence="9" type="ORF">QQ020_04290</name>
</gene>
<dbReference type="InterPro" id="IPR025857">
    <property type="entry name" value="MacB_PCD"/>
</dbReference>
<keyword evidence="3 6" id="KW-0812">Transmembrane</keyword>
<dbReference type="NCBIfam" id="NF038404">
    <property type="entry name" value="perm_prefix_2"/>
    <property type="match status" value="1"/>
</dbReference>
<accession>A0ABT8L473</accession>
<dbReference type="PANTHER" id="PTHR30572">
    <property type="entry name" value="MEMBRANE COMPONENT OF TRANSPORTER-RELATED"/>
    <property type="match status" value="1"/>
</dbReference>
<dbReference type="Proteomes" id="UP001172083">
    <property type="component" value="Unassembled WGS sequence"/>
</dbReference>
<keyword evidence="4 6" id="KW-1133">Transmembrane helix</keyword>
<feature type="transmembrane region" description="Helical" evidence="6">
    <location>
        <begin position="450"/>
        <end position="473"/>
    </location>
</feature>
<comment type="subcellular location">
    <subcellularLocation>
        <location evidence="1">Cell membrane</location>
        <topology evidence="1">Multi-pass membrane protein</topology>
    </subcellularLocation>
</comment>
<feature type="transmembrane region" description="Helical" evidence="6">
    <location>
        <begin position="98"/>
        <end position="118"/>
    </location>
</feature>
<dbReference type="PANTHER" id="PTHR30572:SF18">
    <property type="entry name" value="ABC-TYPE MACROLIDE FAMILY EXPORT SYSTEM PERMEASE COMPONENT 2"/>
    <property type="match status" value="1"/>
</dbReference>
<evidence type="ECO:0000259" key="8">
    <source>
        <dbReference type="Pfam" id="PF12704"/>
    </source>
</evidence>
<evidence type="ECO:0000256" key="2">
    <source>
        <dbReference type="ARBA" id="ARBA00022475"/>
    </source>
</evidence>
<evidence type="ECO:0000256" key="3">
    <source>
        <dbReference type="ARBA" id="ARBA00022692"/>
    </source>
</evidence>
<keyword evidence="5 6" id="KW-0472">Membrane</keyword>